<dbReference type="AlphaFoldDB" id="A0A7X5LMS6"/>
<evidence type="ECO:0000313" key="13">
    <source>
        <dbReference type="EMBL" id="NDV92255.1"/>
    </source>
</evidence>
<comment type="subcellular location">
    <subcellularLocation>
        <location evidence="1">Membrane</location>
        <topology evidence="1">Multi-pass membrane protein</topology>
    </subcellularLocation>
</comment>
<dbReference type="InterPro" id="IPR046342">
    <property type="entry name" value="CBS_dom_sf"/>
</dbReference>
<dbReference type="InterPro" id="IPR044751">
    <property type="entry name" value="Ion_transp-like_CBS"/>
</dbReference>
<keyword evidence="3" id="KW-0677">Repeat</keyword>
<evidence type="ECO:0000256" key="6">
    <source>
        <dbReference type="ARBA" id="ARBA00023136"/>
    </source>
</evidence>
<comment type="caution">
    <text evidence="13">The sequence shown here is derived from an EMBL/GenBank/DDBJ whole genome shotgun (WGS) entry which is preliminary data.</text>
</comment>
<evidence type="ECO:0000256" key="10">
    <source>
        <dbReference type="SAM" id="Phobius"/>
    </source>
</evidence>
<dbReference type="Pfam" id="PF00571">
    <property type="entry name" value="CBS"/>
    <property type="match status" value="2"/>
</dbReference>
<dbReference type="SUPFAM" id="SSF54631">
    <property type="entry name" value="CBS-domain pair"/>
    <property type="match status" value="1"/>
</dbReference>
<organism evidence="13 14">
    <name type="scientific">Alteromonas profundi</name>
    <dbReference type="NCBI Taxonomy" id="2696062"/>
    <lineage>
        <taxon>Bacteria</taxon>
        <taxon>Pseudomonadati</taxon>
        <taxon>Pseudomonadota</taxon>
        <taxon>Gammaproteobacteria</taxon>
        <taxon>Alteromonadales</taxon>
        <taxon>Alteromonadaceae</taxon>
        <taxon>Alteromonas/Salinimonas group</taxon>
        <taxon>Alteromonas</taxon>
    </lineage>
</organism>
<evidence type="ECO:0000259" key="11">
    <source>
        <dbReference type="PROSITE" id="PS51371"/>
    </source>
</evidence>
<keyword evidence="2 8" id="KW-0812">Transmembrane</keyword>
<evidence type="ECO:0000313" key="14">
    <source>
        <dbReference type="Proteomes" id="UP000470213"/>
    </source>
</evidence>
<dbReference type="Pfam" id="PF01595">
    <property type="entry name" value="CNNM"/>
    <property type="match status" value="1"/>
</dbReference>
<gene>
    <name evidence="13" type="ORF">GTH32_13825</name>
</gene>
<dbReference type="RefSeq" id="WP_163086754.1">
    <property type="nucleotide sequence ID" value="NZ_JAAAWN010000019.1"/>
</dbReference>
<proteinExistence type="predicted"/>
<dbReference type="PANTHER" id="PTHR22777">
    <property type="entry name" value="HEMOLYSIN-RELATED"/>
    <property type="match status" value="1"/>
</dbReference>
<dbReference type="PROSITE" id="PS51846">
    <property type="entry name" value="CNNM"/>
    <property type="match status" value="1"/>
</dbReference>
<keyword evidence="5 7" id="KW-0129">CBS domain</keyword>
<evidence type="ECO:0000256" key="3">
    <source>
        <dbReference type="ARBA" id="ARBA00022737"/>
    </source>
</evidence>
<evidence type="ECO:0000256" key="8">
    <source>
        <dbReference type="PROSITE-ProRule" id="PRU01193"/>
    </source>
</evidence>
<name>A0A7X5LMS6_9ALTE</name>
<accession>A0A7X5LMS6</accession>
<sequence length="365" mass="40107">MLLLIVYVFVALGFSFLCSIAEAVILSVSSAYISVLEKDKKPSGALLRKQTDNINTPLSAILTLNTIAHTMGAAGAGAQAAAVFGEAYLGVISAVLTLLILVFSEIIPKTLGATYWRTLAPATAYFLKYLSIILLPFVKMSALLTRGFKEDSPLRGLSRNELHAMAELSGEEGQLASHEAAFLKSLLSLHELKVKDAITHRTALFSVSEELSVEAFFHKHSDIGYSRIPVYERNDSENITGFVMRSDLLVAQARGNTDKPLSEYAKDMVTILNTMPLSVTFEHFINKHVHMLLVVDEYGGLEGVLTLEDLLERLLGVDIVDEKDASVSMRRLAKMMTKRRERMLLKNVPDASLDNSGNNESKDKA</sequence>
<evidence type="ECO:0000256" key="7">
    <source>
        <dbReference type="PROSITE-ProRule" id="PRU00703"/>
    </source>
</evidence>
<keyword evidence="6 8" id="KW-0472">Membrane</keyword>
<feature type="transmembrane region" description="Helical" evidence="10">
    <location>
        <begin position="119"/>
        <end position="138"/>
    </location>
</feature>
<feature type="domain" description="CNNM transmembrane" evidence="12">
    <location>
        <begin position="1"/>
        <end position="179"/>
    </location>
</feature>
<keyword evidence="4 8" id="KW-1133">Transmembrane helix</keyword>
<evidence type="ECO:0000256" key="2">
    <source>
        <dbReference type="ARBA" id="ARBA00022692"/>
    </source>
</evidence>
<protein>
    <submittedName>
        <fullName evidence="13">DUF21 domain-containing protein</fullName>
    </submittedName>
</protein>
<evidence type="ECO:0000256" key="1">
    <source>
        <dbReference type="ARBA" id="ARBA00004141"/>
    </source>
</evidence>
<evidence type="ECO:0000259" key="12">
    <source>
        <dbReference type="PROSITE" id="PS51846"/>
    </source>
</evidence>
<dbReference type="EMBL" id="JAAAWN010000019">
    <property type="protein sequence ID" value="NDV92255.1"/>
    <property type="molecule type" value="Genomic_DNA"/>
</dbReference>
<dbReference type="CDD" id="cd04590">
    <property type="entry name" value="CBS_pair_CorC_HlyC_assoc"/>
    <property type="match status" value="1"/>
</dbReference>
<evidence type="ECO:0000256" key="9">
    <source>
        <dbReference type="SAM" id="MobiDB-lite"/>
    </source>
</evidence>
<dbReference type="PANTHER" id="PTHR22777:SF4">
    <property type="entry name" value="UPF0053 PROTEIN SLL1254"/>
    <property type="match status" value="1"/>
</dbReference>
<evidence type="ECO:0000256" key="5">
    <source>
        <dbReference type="ARBA" id="ARBA00023122"/>
    </source>
</evidence>
<reference evidence="13 14" key="1">
    <citation type="submission" date="2020-01" db="EMBL/GenBank/DDBJ databases">
        <authorList>
            <person name="Chen J."/>
            <person name="Zhu S."/>
            <person name="Yang J."/>
        </authorList>
    </citation>
    <scope>NUCLEOTIDE SEQUENCE [LARGE SCALE GENOMIC DNA]</scope>
    <source>
        <strain evidence="13 14">345S023</strain>
    </source>
</reference>
<feature type="domain" description="CBS" evidence="11">
    <location>
        <begin position="198"/>
        <end position="259"/>
    </location>
</feature>
<keyword evidence="14" id="KW-1185">Reference proteome</keyword>
<dbReference type="InterPro" id="IPR002550">
    <property type="entry name" value="CNNM"/>
</dbReference>
<dbReference type="InterPro" id="IPR000644">
    <property type="entry name" value="CBS_dom"/>
</dbReference>
<feature type="region of interest" description="Disordered" evidence="9">
    <location>
        <begin position="346"/>
        <end position="365"/>
    </location>
</feature>
<feature type="domain" description="CBS" evidence="11">
    <location>
        <begin position="264"/>
        <end position="322"/>
    </location>
</feature>
<dbReference type="Proteomes" id="UP000470213">
    <property type="component" value="Unassembled WGS sequence"/>
</dbReference>
<feature type="transmembrane region" description="Helical" evidence="10">
    <location>
        <begin position="87"/>
        <end position="107"/>
    </location>
</feature>
<dbReference type="GO" id="GO:0005886">
    <property type="term" value="C:plasma membrane"/>
    <property type="evidence" value="ECO:0007669"/>
    <property type="project" value="TreeGrafter"/>
</dbReference>
<dbReference type="SMART" id="SM00116">
    <property type="entry name" value="CBS"/>
    <property type="match status" value="2"/>
</dbReference>
<dbReference type="Gene3D" id="3.10.580.10">
    <property type="entry name" value="CBS-domain"/>
    <property type="match status" value="1"/>
</dbReference>
<evidence type="ECO:0000256" key="4">
    <source>
        <dbReference type="ARBA" id="ARBA00022989"/>
    </source>
</evidence>
<dbReference type="PROSITE" id="PS51371">
    <property type="entry name" value="CBS"/>
    <property type="match status" value="2"/>
</dbReference>